<accession>A0A2T2NPJ0</accession>
<dbReference type="AlphaFoldDB" id="A0A2T2NPJ0"/>
<evidence type="ECO:0000256" key="1">
    <source>
        <dbReference type="SAM" id="MobiDB-lite"/>
    </source>
</evidence>
<dbReference type="STRING" id="1448308.A0A2T2NPJ0"/>
<dbReference type="InterPro" id="IPR010730">
    <property type="entry name" value="HET"/>
</dbReference>
<dbReference type="PANTHER" id="PTHR24148">
    <property type="entry name" value="ANKYRIN REPEAT DOMAIN-CONTAINING PROTEIN 39 HOMOLOG-RELATED"/>
    <property type="match status" value="1"/>
</dbReference>
<evidence type="ECO:0000313" key="3">
    <source>
        <dbReference type="EMBL" id="PSN66988.1"/>
    </source>
</evidence>
<dbReference type="Pfam" id="PF06985">
    <property type="entry name" value="HET"/>
    <property type="match status" value="1"/>
</dbReference>
<proteinExistence type="predicted"/>
<protein>
    <submittedName>
        <fullName evidence="3">HET-domain-containing protein</fullName>
    </submittedName>
</protein>
<dbReference type="OrthoDB" id="3673786at2759"/>
<dbReference type="Proteomes" id="UP000240883">
    <property type="component" value="Unassembled WGS sequence"/>
</dbReference>
<dbReference type="PANTHER" id="PTHR24148:SF64">
    <property type="entry name" value="HETEROKARYON INCOMPATIBILITY DOMAIN-CONTAINING PROTEIN"/>
    <property type="match status" value="1"/>
</dbReference>
<gene>
    <name evidence="3" type="ORF">BS50DRAFT_621122</name>
</gene>
<dbReference type="EMBL" id="KZ678135">
    <property type="protein sequence ID" value="PSN66988.1"/>
    <property type="molecule type" value="Genomic_DNA"/>
</dbReference>
<evidence type="ECO:0000313" key="4">
    <source>
        <dbReference type="Proteomes" id="UP000240883"/>
    </source>
</evidence>
<sequence length="662" mass="75357">MAGEYDALSYVWGFPELRETINVNGEDVPATMNLESALRRVRNAEKADLLWVDAICINQKDIEERNAQVMRMKEIYNKSRKVMVWLSDCLMDRKLGEEEDDEDWQEQWVQESEDAISLLSTIHAMARTGRMRGKPNPYLMMVEDPPPFEDPKTKGLPGLPDAEWGNLRSFLNSPWFGRVWIIQEVAASKDATLMIGKTASIQWTHLAIAAIWLLSQNYADHIWGLETLWNILLIDTCRSAPREPLLRRLNPTSTFHSTMPHDKIYALLGMTLEGRQLERFPRLRVDYGRDWRELFRDVVRHCMETPGSFSKKPSLHVLSQVRHEPNDDGEFMWDAEQSSWVPSWNDDNMNCPLSWRKYALGFKTSRDILPQGLDVGDSRVLSLKGVGVDRVSKTYPYLLDVRDDGPFFSLSHFDAVAKLWGAVSLNLKLLYYNRYPHLGDAFASVITGGGWVHQDDSLASGGMYFAMYWELGLLFAEEKKFHLSYLNAPLQKDARVWDHMEGLEEEEMSARKMNMGAKFENGLEVNKVVFVTEKGYLGIGPPITKPGDEVCVLYGGLSPFAVRKVKKGVNCPDWLDVDDEDEGPLSVDRLKASMRNLLPFRKKTPKNGQPGNVPPVADRAPGLPTKGYYRFVGECYVDGLMEGQAIDRRDAGELQDKAVHLV</sequence>
<evidence type="ECO:0000259" key="2">
    <source>
        <dbReference type="Pfam" id="PF06985"/>
    </source>
</evidence>
<dbReference type="InterPro" id="IPR052895">
    <property type="entry name" value="HetReg/Transcr_Mod"/>
</dbReference>
<reference evidence="3 4" key="1">
    <citation type="journal article" date="2018" name="Front. Microbiol.">
        <title>Genome-Wide Analysis of Corynespora cassiicola Leaf Fall Disease Putative Effectors.</title>
        <authorList>
            <person name="Lopez D."/>
            <person name="Ribeiro S."/>
            <person name="Label P."/>
            <person name="Fumanal B."/>
            <person name="Venisse J.S."/>
            <person name="Kohler A."/>
            <person name="de Oliveira R.R."/>
            <person name="Labutti K."/>
            <person name="Lipzen A."/>
            <person name="Lail K."/>
            <person name="Bauer D."/>
            <person name="Ohm R.A."/>
            <person name="Barry K.W."/>
            <person name="Spatafora J."/>
            <person name="Grigoriev I.V."/>
            <person name="Martin F.M."/>
            <person name="Pujade-Renaud V."/>
        </authorList>
    </citation>
    <scope>NUCLEOTIDE SEQUENCE [LARGE SCALE GENOMIC DNA]</scope>
    <source>
        <strain evidence="3 4">Philippines</strain>
    </source>
</reference>
<name>A0A2T2NPJ0_CORCC</name>
<dbReference type="Pfam" id="PF26639">
    <property type="entry name" value="Het-6_barrel"/>
    <property type="match status" value="1"/>
</dbReference>
<organism evidence="3 4">
    <name type="scientific">Corynespora cassiicola Philippines</name>
    <dbReference type="NCBI Taxonomy" id="1448308"/>
    <lineage>
        <taxon>Eukaryota</taxon>
        <taxon>Fungi</taxon>
        <taxon>Dikarya</taxon>
        <taxon>Ascomycota</taxon>
        <taxon>Pezizomycotina</taxon>
        <taxon>Dothideomycetes</taxon>
        <taxon>Pleosporomycetidae</taxon>
        <taxon>Pleosporales</taxon>
        <taxon>Corynesporascaceae</taxon>
        <taxon>Corynespora</taxon>
    </lineage>
</organism>
<feature type="region of interest" description="Disordered" evidence="1">
    <location>
        <begin position="600"/>
        <end position="619"/>
    </location>
</feature>
<feature type="domain" description="Heterokaryon incompatibility" evidence="2">
    <location>
        <begin position="5"/>
        <end position="184"/>
    </location>
</feature>
<keyword evidence="4" id="KW-1185">Reference proteome</keyword>